<organism evidence="1 2">
    <name type="scientific">Metabacillus idriensis</name>
    <dbReference type="NCBI Taxonomy" id="324768"/>
    <lineage>
        <taxon>Bacteria</taxon>
        <taxon>Bacillati</taxon>
        <taxon>Bacillota</taxon>
        <taxon>Bacilli</taxon>
        <taxon>Bacillales</taxon>
        <taxon>Bacillaceae</taxon>
        <taxon>Metabacillus</taxon>
    </lineage>
</organism>
<dbReference type="EMBL" id="WKKF01000002">
    <property type="protein sequence ID" value="MRX54818.1"/>
    <property type="molecule type" value="Genomic_DNA"/>
</dbReference>
<name>A0A6I2M9L6_9BACI</name>
<reference evidence="1 2" key="1">
    <citation type="submission" date="2019-11" db="EMBL/GenBank/DDBJ databases">
        <title>Bacillus idriensis genome.</title>
        <authorList>
            <person name="Konopka E.N."/>
            <person name="Newman J.D."/>
        </authorList>
    </citation>
    <scope>NUCLEOTIDE SEQUENCE [LARGE SCALE GENOMIC DNA]</scope>
    <source>
        <strain evidence="1 2">DSM 19097</strain>
    </source>
</reference>
<sequence>MLQQEQLTIFHMFEELETLDFDINIILGRARKLLQEYIGKSGSFFIKEYAIQRCNDNQYVPESGAVLFISLDTGSHFVQLSLASKTLFETEKGMEYIQWHCMNRVSHYTAWEEMNSSPFLYGEEFVRNRDFNSVNVEGVLISGNEEIAADLLEQVKIYEW</sequence>
<dbReference type="AlphaFoldDB" id="A0A6I2M9L6"/>
<dbReference type="Proteomes" id="UP000441585">
    <property type="component" value="Unassembled WGS sequence"/>
</dbReference>
<proteinExistence type="predicted"/>
<protein>
    <submittedName>
        <fullName evidence="1">Uncharacterized protein</fullName>
    </submittedName>
</protein>
<evidence type="ECO:0000313" key="1">
    <source>
        <dbReference type="EMBL" id="MRX54818.1"/>
    </source>
</evidence>
<accession>A0A6I2M9L6</accession>
<keyword evidence="2" id="KW-1185">Reference proteome</keyword>
<dbReference type="RefSeq" id="WP_154318773.1">
    <property type="nucleotide sequence ID" value="NZ_CAJGAA010000002.1"/>
</dbReference>
<gene>
    <name evidence="1" type="ORF">GJU41_12620</name>
</gene>
<evidence type="ECO:0000313" key="2">
    <source>
        <dbReference type="Proteomes" id="UP000441585"/>
    </source>
</evidence>
<comment type="caution">
    <text evidence="1">The sequence shown here is derived from an EMBL/GenBank/DDBJ whole genome shotgun (WGS) entry which is preliminary data.</text>
</comment>